<accession>A0A9D5U5G7</accession>
<organism evidence="3 4">
    <name type="scientific">Oerskovia douganii</name>
    <dbReference type="NCBI Taxonomy" id="2762210"/>
    <lineage>
        <taxon>Bacteria</taxon>
        <taxon>Bacillati</taxon>
        <taxon>Actinomycetota</taxon>
        <taxon>Actinomycetes</taxon>
        <taxon>Micrococcales</taxon>
        <taxon>Cellulomonadaceae</taxon>
        <taxon>Oerskovia</taxon>
    </lineage>
</organism>
<evidence type="ECO:0000313" key="3">
    <source>
        <dbReference type="EMBL" id="MBE7698868.1"/>
    </source>
</evidence>
<protein>
    <submittedName>
        <fullName evidence="3">Uncharacterized protein</fullName>
    </submittedName>
</protein>
<dbReference type="AlphaFoldDB" id="A0A9D5U5G7"/>
<feature type="transmembrane region" description="Helical" evidence="2">
    <location>
        <begin position="523"/>
        <end position="539"/>
    </location>
</feature>
<evidence type="ECO:0000313" key="4">
    <source>
        <dbReference type="Proteomes" id="UP000822993"/>
    </source>
</evidence>
<keyword evidence="2" id="KW-1133">Transmembrane helix</keyword>
<feature type="transmembrane region" description="Helical" evidence="2">
    <location>
        <begin position="441"/>
        <end position="464"/>
    </location>
</feature>
<dbReference type="Proteomes" id="UP000822993">
    <property type="component" value="Unassembled WGS sequence"/>
</dbReference>
<feature type="compositionally biased region" description="Low complexity" evidence="1">
    <location>
        <begin position="33"/>
        <end position="45"/>
    </location>
</feature>
<evidence type="ECO:0000256" key="1">
    <source>
        <dbReference type="SAM" id="MobiDB-lite"/>
    </source>
</evidence>
<reference evidence="3 4" key="1">
    <citation type="submission" date="2020-08" db="EMBL/GenBank/DDBJ databases">
        <title>A Genomic Blueprint of the Chicken Gut Microbiome.</title>
        <authorList>
            <person name="Gilroy R."/>
            <person name="Ravi A."/>
            <person name="Getino M."/>
            <person name="Pursley I."/>
            <person name="Horton D.L."/>
            <person name="Alikhan N.-F."/>
            <person name="Baker D."/>
            <person name="Gharbi K."/>
            <person name="Hall N."/>
            <person name="Watson M."/>
            <person name="Adriaenssens E.M."/>
            <person name="Foster-Nyarko E."/>
            <person name="Jarju S."/>
            <person name="Secka A."/>
            <person name="Antonio M."/>
            <person name="Oren A."/>
            <person name="Chaudhuri R."/>
            <person name="La Ragione R.M."/>
            <person name="Hildebrand F."/>
            <person name="Pallen M.J."/>
        </authorList>
    </citation>
    <scope>NUCLEOTIDE SEQUENCE [LARGE SCALE GENOMIC DNA]</scope>
    <source>
        <strain evidence="3 4">Sa1BUA8</strain>
    </source>
</reference>
<feature type="transmembrane region" description="Helical" evidence="2">
    <location>
        <begin position="137"/>
        <end position="158"/>
    </location>
</feature>
<dbReference type="RefSeq" id="WP_193718208.1">
    <property type="nucleotide sequence ID" value="NZ_JACSPN010000001.1"/>
</dbReference>
<dbReference type="EMBL" id="JACSPN010000001">
    <property type="protein sequence ID" value="MBE7698868.1"/>
    <property type="molecule type" value="Genomic_DNA"/>
</dbReference>
<sequence length="572" mass="57464">MNAARGKGRKHPSGKPTSGHAAARPASHDGAHGAAPGEPSGGTSPEPAPPTPPRAPLPLLTTDPDEEFSGREIRRLTARVTASRADAGPGELFGDVAYVVVSVAISALFVVGAANVLRETLFVEPAGGRPPVLTPATIQALASVALLALMTGMAVRLGPLGTGSAGVRWWVPMPVDRRGLLTPSYWRGVAVAVLLGAGGFAMIALASGGDPGVAGRSAALGAAAGLLLVGVAGLIQPRTRVAAAAARVSDVLIAAVPVAGVVLVAAGWSDLRELSVPAWAIGALGVGALALAVVWWRRLEALGAQVLRAQSAVADQAGGAILSLDTRELGRALSRAGSTRGGRNRRLARFATVRGPVTALVAADLTLLRRSPSALAQLVGLTALVIVAQQVPAFEGGFGLFVLLVVAGFRGAQLGAEGARTAEMVPALDAMMPLSARDARLARTVVPALTALLALVVGIVPLVLSTGDPLWVALIAVVAVGMGAAAVRSAYRKPPNWSGPLMATPAGALPTGAMSMVSQGPDVAVLGAIPLGICLLVGTPTPTLIVFQGIAVWIALAVASHVRAVGAKPLLG</sequence>
<feature type="transmembrane region" description="Helical" evidence="2">
    <location>
        <begin position="274"/>
        <end position="296"/>
    </location>
</feature>
<feature type="transmembrane region" description="Helical" evidence="2">
    <location>
        <begin position="185"/>
        <end position="206"/>
    </location>
</feature>
<feature type="compositionally biased region" description="Pro residues" evidence="1">
    <location>
        <begin position="46"/>
        <end position="56"/>
    </location>
</feature>
<feature type="transmembrane region" description="Helical" evidence="2">
    <location>
        <begin position="470"/>
        <end position="491"/>
    </location>
</feature>
<feature type="transmembrane region" description="Helical" evidence="2">
    <location>
        <begin position="248"/>
        <end position="268"/>
    </location>
</feature>
<feature type="transmembrane region" description="Helical" evidence="2">
    <location>
        <begin position="96"/>
        <end position="117"/>
    </location>
</feature>
<name>A0A9D5U5G7_9CELL</name>
<keyword evidence="2" id="KW-0812">Transmembrane</keyword>
<gene>
    <name evidence="3" type="ORF">H9623_00925</name>
</gene>
<feature type="transmembrane region" description="Helical" evidence="2">
    <location>
        <begin position="218"/>
        <end position="236"/>
    </location>
</feature>
<feature type="region of interest" description="Disordered" evidence="1">
    <location>
        <begin position="1"/>
        <end position="72"/>
    </location>
</feature>
<keyword evidence="2" id="KW-0472">Membrane</keyword>
<feature type="transmembrane region" description="Helical" evidence="2">
    <location>
        <begin position="545"/>
        <end position="566"/>
    </location>
</feature>
<evidence type="ECO:0000256" key="2">
    <source>
        <dbReference type="SAM" id="Phobius"/>
    </source>
</evidence>
<keyword evidence="4" id="KW-1185">Reference proteome</keyword>
<dbReference type="Pfam" id="PF19814">
    <property type="entry name" value="DUF6297"/>
    <property type="match status" value="1"/>
</dbReference>
<proteinExistence type="predicted"/>
<dbReference type="InterPro" id="IPR046264">
    <property type="entry name" value="DUF6297"/>
</dbReference>
<feature type="compositionally biased region" description="Basic residues" evidence="1">
    <location>
        <begin position="1"/>
        <end position="13"/>
    </location>
</feature>
<comment type="caution">
    <text evidence="3">The sequence shown here is derived from an EMBL/GenBank/DDBJ whole genome shotgun (WGS) entry which is preliminary data.</text>
</comment>